<dbReference type="PANTHER" id="PTHR48051:SF1">
    <property type="entry name" value="RAS SUPPRESSOR PROTEIN 1"/>
    <property type="match status" value="1"/>
</dbReference>
<dbReference type="Gene3D" id="1.20.1280.50">
    <property type="match status" value="1"/>
</dbReference>
<dbReference type="InterPro" id="IPR036047">
    <property type="entry name" value="F-box-like_dom_sf"/>
</dbReference>
<sequence length="481" mass="53618">MLVLHEVPGRRAVTRRRSAPARPSACDGLPDVLLARILALAGRGEWRTVTCVCKCWERLFFWEPSLWRTFDLVPPSDSPLHQGEEVERAWYAAQQRTLARVAAHVEVFTAGNPQYCMADPAQGAPDQRIVLEEFLALLQPGVLRQAELWWELVPDHAAALQPFRRLESLLLNQQNFMPEEVVAQWSQLPALRNLELHSSGLGEDEWEAILELTQLTRLAVETFHVITSGFSEQQAQLPQLTRLQHLRELAITHRPVVFYIEMAAYDQMDGGVVGVPSLSGFPSLQKYQFHLRPDHWIHWDFRVGGTSLSMCSYNGKGQLQIAYIRSLESLHQLVAALLPAGKPLPSLHLHSVLGCEPGALQGCTALAQVHSLLLVVARRGLEHLVLTNNNLHNIPPGPYLQDLRCLDLGNNSIATLPAALSAATSLTRLELDGNPALALSASDVDILSVLPYLRILVMKRDNTPTRVLRSLYRRMPALGFG</sequence>
<dbReference type="KEGG" id="cvr:CHLNCDRAFT_137019"/>
<proteinExistence type="predicted"/>
<dbReference type="RefSeq" id="XP_005845422.1">
    <property type="nucleotide sequence ID" value="XM_005845360.1"/>
</dbReference>
<gene>
    <name evidence="4" type="ORF">CHLNCDRAFT_137019</name>
</gene>
<evidence type="ECO:0000313" key="4">
    <source>
        <dbReference type="EMBL" id="EFN53320.1"/>
    </source>
</evidence>
<dbReference type="SUPFAM" id="SSF52058">
    <property type="entry name" value="L domain-like"/>
    <property type="match status" value="1"/>
</dbReference>
<organism evidence="5">
    <name type="scientific">Chlorella variabilis</name>
    <name type="common">Green alga</name>
    <dbReference type="NCBI Taxonomy" id="554065"/>
    <lineage>
        <taxon>Eukaryota</taxon>
        <taxon>Viridiplantae</taxon>
        <taxon>Chlorophyta</taxon>
        <taxon>core chlorophytes</taxon>
        <taxon>Trebouxiophyceae</taxon>
        <taxon>Chlorellales</taxon>
        <taxon>Chlorellaceae</taxon>
        <taxon>Chlorella clade</taxon>
        <taxon>Chlorella</taxon>
    </lineage>
</organism>
<dbReference type="AlphaFoldDB" id="E1ZLT6"/>
<dbReference type="PROSITE" id="PS51450">
    <property type="entry name" value="LRR"/>
    <property type="match status" value="1"/>
</dbReference>
<dbReference type="Proteomes" id="UP000008141">
    <property type="component" value="Unassembled WGS sequence"/>
</dbReference>
<dbReference type="InterPro" id="IPR001611">
    <property type="entry name" value="Leu-rich_rpt"/>
</dbReference>
<evidence type="ECO:0000256" key="1">
    <source>
        <dbReference type="ARBA" id="ARBA00004430"/>
    </source>
</evidence>
<comment type="subcellular location">
    <subcellularLocation>
        <location evidence="1">Cytoplasm</location>
        <location evidence="1">Cytoskeleton</location>
        <location evidence="1">Cilium axoneme</location>
    </subcellularLocation>
</comment>
<accession>E1ZLT6</accession>
<dbReference type="SUPFAM" id="SSF81383">
    <property type="entry name" value="F-box domain"/>
    <property type="match status" value="1"/>
</dbReference>
<dbReference type="InterPro" id="IPR032675">
    <property type="entry name" value="LRR_dom_sf"/>
</dbReference>
<dbReference type="GeneID" id="17352720"/>
<dbReference type="GO" id="GO:0005930">
    <property type="term" value="C:axoneme"/>
    <property type="evidence" value="ECO:0007669"/>
    <property type="project" value="UniProtKB-SubCell"/>
</dbReference>
<protein>
    <submittedName>
        <fullName evidence="4">Uncharacterized protein</fullName>
    </submittedName>
</protein>
<dbReference type="InterPro" id="IPR050216">
    <property type="entry name" value="LRR_domain-containing"/>
</dbReference>
<reference evidence="4 5" key="1">
    <citation type="journal article" date="2010" name="Plant Cell">
        <title>The Chlorella variabilis NC64A genome reveals adaptation to photosymbiosis, coevolution with viruses, and cryptic sex.</title>
        <authorList>
            <person name="Blanc G."/>
            <person name="Duncan G."/>
            <person name="Agarkova I."/>
            <person name="Borodovsky M."/>
            <person name="Gurnon J."/>
            <person name="Kuo A."/>
            <person name="Lindquist E."/>
            <person name="Lucas S."/>
            <person name="Pangilinan J."/>
            <person name="Polle J."/>
            <person name="Salamov A."/>
            <person name="Terry A."/>
            <person name="Yamada T."/>
            <person name="Dunigan D.D."/>
            <person name="Grigoriev I.V."/>
            <person name="Claverie J.M."/>
            <person name="Van Etten J.L."/>
        </authorList>
    </citation>
    <scope>NUCLEOTIDE SEQUENCE [LARGE SCALE GENOMIC DNA]</scope>
    <source>
        <strain evidence="4 5">NC64A</strain>
    </source>
</reference>
<dbReference type="Pfam" id="PF13855">
    <property type="entry name" value="LRR_8"/>
    <property type="match status" value="1"/>
</dbReference>
<name>E1ZLT6_CHLVA</name>
<keyword evidence="5" id="KW-1185">Reference proteome</keyword>
<dbReference type="EMBL" id="GL433852">
    <property type="protein sequence ID" value="EFN53320.1"/>
    <property type="molecule type" value="Genomic_DNA"/>
</dbReference>
<keyword evidence="3" id="KW-0677">Repeat</keyword>
<keyword evidence="2" id="KW-0433">Leucine-rich repeat</keyword>
<evidence type="ECO:0000256" key="3">
    <source>
        <dbReference type="ARBA" id="ARBA00022737"/>
    </source>
</evidence>
<dbReference type="OrthoDB" id="521242at2759"/>
<dbReference type="PANTHER" id="PTHR48051">
    <property type="match status" value="1"/>
</dbReference>
<evidence type="ECO:0000313" key="5">
    <source>
        <dbReference type="Proteomes" id="UP000008141"/>
    </source>
</evidence>
<dbReference type="InParanoid" id="E1ZLT6"/>
<dbReference type="Gene3D" id="3.80.10.10">
    <property type="entry name" value="Ribonuclease Inhibitor"/>
    <property type="match status" value="2"/>
</dbReference>
<evidence type="ECO:0000256" key="2">
    <source>
        <dbReference type="ARBA" id="ARBA00022614"/>
    </source>
</evidence>